<evidence type="ECO:0000313" key="4">
    <source>
        <dbReference type="Proteomes" id="UP000247409"/>
    </source>
</evidence>
<dbReference type="GO" id="GO:0005509">
    <property type="term" value="F:calcium ion binding"/>
    <property type="evidence" value="ECO:0007669"/>
    <property type="project" value="InterPro"/>
</dbReference>
<keyword evidence="2" id="KW-0964">Secreted</keyword>
<gene>
    <name evidence="3" type="ORF">BWQ96_03480</name>
</gene>
<dbReference type="InterPro" id="IPR018511">
    <property type="entry name" value="Hemolysin-typ_Ca-bd_CS"/>
</dbReference>
<evidence type="ECO:0000256" key="1">
    <source>
        <dbReference type="ARBA" id="ARBA00004613"/>
    </source>
</evidence>
<dbReference type="Pfam" id="PF00353">
    <property type="entry name" value="HemolysinCabind"/>
    <property type="match status" value="3"/>
</dbReference>
<dbReference type="InterPro" id="IPR011049">
    <property type="entry name" value="Serralysin-like_metalloprot_C"/>
</dbReference>
<dbReference type="GO" id="GO:0005576">
    <property type="term" value="C:extracellular region"/>
    <property type="evidence" value="ECO:0007669"/>
    <property type="project" value="UniProtKB-SubCell"/>
</dbReference>
<reference evidence="3 4" key="1">
    <citation type="journal article" date="2018" name="Mol. Biol. Evol.">
        <title>Analysis of the draft genome of the red seaweed Gracilariopsis chorda provides insights into genome size evolution in Rhodophyta.</title>
        <authorList>
            <person name="Lee J."/>
            <person name="Yang E.C."/>
            <person name="Graf L."/>
            <person name="Yang J.H."/>
            <person name="Qiu H."/>
            <person name="Zel Zion U."/>
            <person name="Chan C.X."/>
            <person name="Stephens T.G."/>
            <person name="Weber A.P.M."/>
            <person name="Boo G.H."/>
            <person name="Boo S.M."/>
            <person name="Kim K.M."/>
            <person name="Shin Y."/>
            <person name="Jung M."/>
            <person name="Lee S.J."/>
            <person name="Yim H.S."/>
            <person name="Lee J.H."/>
            <person name="Bhattacharya D."/>
            <person name="Yoon H.S."/>
        </authorList>
    </citation>
    <scope>NUCLEOTIDE SEQUENCE [LARGE SCALE GENOMIC DNA]</scope>
    <source>
        <strain evidence="3 4">SKKU-2015</strain>
        <tissue evidence="3">Whole body</tissue>
    </source>
</reference>
<dbReference type="EMBL" id="NBIV01000033">
    <property type="protein sequence ID" value="PXF46789.1"/>
    <property type="molecule type" value="Genomic_DNA"/>
</dbReference>
<evidence type="ECO:0000313" key="3">
    <source>
        <dbReference type="EMBL" id="PXF46789.1"/>
    </source>
</evidence>
<evidence type="ECO:0000256" key="2">
    <source>
        <dbReference type="ARBA" id="ARBA00022525"/>
    </source>
</evidence>
<name>A0A2V3IXF9_9FLOR</name>
<dbReference type="Proteomes" id="UP000247409">
    <property type="component" value="Unassembled WGS sequence"/>
</dbReference>
<dbReference type="OrthoDB" id="436550at2759"/>
<keyword evidence="4" id="KW-1185">Reference proteome</keyword>
<dbReference type="Gene3D" id="2.150.10.10">
    <property type="entry name" value="Serralysin-like metalloprotease, C-terminal"/>
    <property type="match status" value="1"/>
</dbReference>
<protein>
    <submittedName>
        <fullName evidence="3">Hemolysin, chromosomal</fullName>
    </submittedName>
</protein>
<proteinExistence type="predicted"/>
<organism evidence="3 4">
    <name type="scientific">Gracilariopsis chorda</name>
    <dbReference type="NCBI Taxonomy" id="448386"/>
    <lineage>
        <taxon>Eukaryota</taxon>
        <taxon>Rhodophyta</taxon>
        <taxon>Florideophyceae</taxon>
        <taxon>Rhodymeniophycidae</taxon>
        <taxon>Gracilariales</taxon>
        <taxon>Gracilariaceae</taxon>
        <taxon>Gracilariopsis</taxon>
    </lineage>
</organism>
<dbReference type="PANTHER" id="PTHR38340">
    <property type="entry name" value="S-LAYER PROTEIN"/>
    <property type="match status" value="1"/>
</dbReference>
<accession>A0A2V3IXF9</accession>
<dbReference type="PRINTS" id="PR00313">
    <property type="entry name" value="CABNDNGRPT"/>
</dbReference>
<dbReference type="SUPFAM" id="SSF51120">
    <property type="entry name" value="beta-Roll"/>
    <property type="match status" value="2"/>
</dbReference>
<dbReference type="PANTHER" id="PTHR38340:SF1">
    <property type="entry name" value="S-LAYER PROTEIN"/>
    <property type="match status" value="1"/>
</dbReference>
<dbReference type="PROSITE" id="PS00330">
    <property type="entry name" value="HEMOLYSIN_CALCIUM"/>
    <property type="match status" value="1"/>
</dbReference>
<comment type="subcellular location">
    <subcellularLocation>
        <location evidence="1">Secreted</location>
    </subcellularLocation>
</comment>
<dbReference type="InterPro" id="IPR001343">
    <property type="entry name" value="Hemolysn_Ca-bd"/>
</dbReference>
<sequence>MATIEEEIFSVDAQAKLLNHIGNDLAHGATKYGLEKDKTALSPLESADTVGKALEEAGVSQEYIDAVKAIKDDPDIKEAISIFERALDGKENMQKITDLAPKSAAGKGRGFIAFVDDPGLKGGVLKGTVSGDGESDLISMSNYLSGAGTSFGGFMADLPQNVSDMFEKSVDASLFRYMKLEGKLETSKGKLAKVIAEDNKMVKEYGIDPEDAYRKRKGYSVDLSGVRGDPSMSDIKVTKESTKSRLLKETFLANVEVENAKMKNAGKLKAQKIFGKVGAGVGGASAVFGAALGGVDIAAGDQMIENIERRFRDGEIKPDEYHKSMRDARLRVAQGVFGVGDGINNIRQLVVDKLGDRVKDFSKGAKMGLRFASAVGGTLAIGMGITSVTKNAIAAHDASQDGNVGKAAMYGIMAALDCVGVVLDGISVVCDFVPLVGQAISAVLDLVNTVVGLVSTLIGIFADMVDTRDPEDVLRKSLEEHIESDVFQQFLKNQENMYREQGYDLFQYIVDAEALGLEKEGADPTKVDSTIVRTLSAQAQADSKDPNLRVALVDGSSIGRVLRGRMGDDLIRAGVGNDTLHGEQGDDLLFGEKGDDTIYGGEGNDFLCGGTGRNRLLGGTGDDFIIYKPGIDVNASGGTGRDTLQIKADFFGNCMESSGDDKVLYVDTSFMNRVYVHLSCETDGNGHGGIALGALLRGFDMLSNRMHTPGFPYNSGIERKVINLFKSGATELTQAEVGETYLWYLAQNAGKQYLTDGRYIYRCNSADRTNRTITKASLDIDEIDLSNAVYNEEHDYMCHKGNDLLAALAFAFKTESKISGIETITGADDFAAQSPTVVHTQVIGDDNLRMIDLKGGYDEYAYTGNSDTVVMFTMTFSPPFKILKYIVGGNGNNTLIINGSNFPVPRSGRSDNINQCILLDHDTSLPDANHERNHCNGGLWYWSKQKVDRAVFIKNMQTIQFSSTDDAANPFYVDAVNLKEGHKFILDCHKGCSMIGTQKDDYIVVKSLGHTCTIDGNEGVNVLSFQSSDITVPISVDLGSSANDGSLKLHSDPVTNSKAITACVRRIQNVEANAMTTSVKGHTSENNLMIARGGQCTIEARGGNNTMVAMRGRHTFIGGQGQDAYELHGPILSDFVVVSIVKVKGEGIVVSAPNGTWEESSLSIDVLSGEHSNVVLIPQSAKIVDGSGNVLSDKGEVTCNDQQLLFTPGDAFNDLERDRPTSVRISYMTEGSTVFIRESSAGNRLKFHSVANKSELIARLGADNNLEFCVVYRNPIKFRVICTDNTWGELYRSGVTSLEALITDFVRRFPVIQFNGKGDISKLDNSATYDFLNLKLGQGKFPQTSLVYQAGTLFNSMVETNEISPDVIATGAAQHVLMCKHRNVMYQSGSGNTIFDLTRSATMQGSRQRTLVDAALGDVLVAIGVDSNNPIHIRFMATNATQKTGKKILVIKGALPAVVRVESAEQSDDMEWKLVHTSTNKAFAFIDSYPDLMMLSGVDGTEAKTILVDDVNKFMRLRHEGSFYPPRREYNSEYEQQLNLSHLAKPLHLSLHILNCTTYLDVTLLEGDGEDKEELCRCKVFSVSTSDIDAIAVSQHFQISFSRGFKLSDEVYDSAKVRNAIMKCFGDGKYTVLHAGNVSQVVYSSKRSSVYTLPDGNALIYADRENNHIFGRNGNNIVKVSESGMTVGPGICSADGYGIVEVMEGVTDTTISLSSKTYVILNGYGFREVEATDEAGGLLSPDFGENDDFVIKHDGITVATFNRMPFALLIGKLGEYVVLRNALEYYRTPVTFVPRIAISAANRVLLNIADFNSSDLCVGDKAGKVWFYNYDSSTDKQTSFATFDVGYTNSWHRDETARTGAALVATCTPAGIRFKDRFVAPNELESYFRELLPKQTHLNLSTSNPIMDYTFEDLLRNRDPSRELVEVVDTMKNSLSVINIDACEVPSTNIADVIGEQLSGLEIIIASALNSPAPVIASNVTYPAKPGFSYVEPESNMVITWKGKTFYPYYYSRQIMLVPREGDKWLHSSVKQVSGTTGSNFVDLSLRGKYLVVRTTTVEKKLWMSFMWR</sequence>
<dbReference type="InterPro" id="IPR050557">
    <property type="entry name" value="RTX_toxin/Mannuronan_C5-epim"/>
</dbReference>
<comment type="caution">
    <text evidence="3">The sequence shown here is derived from an EMBL/GenBank/DDBJ whole genome shotgun (WGS) entry which is preliminary data.</text>
</comment>